<evidence type="ECO:0000259" key="3">
    <source>
        <dbReference type="PROSITE" id="PS50158"/>
    </source>
</evidence>
<evidence type="ECO:0000313" key="4">
    <source>
        <dbReference type="EMBL" id="GEU87509.1"/>
    </source>
</evidence>
<dbReference type="EMBL" id="BKCJ010009555">
    <property type="protein sequence ID" value="GEU87509.1"/>
    <property type="molecule type" value="Genomic_DNA"/>
</dbReference>
<dbReference type="Pfam" id="PF00078">
    <property type="entry name" value="RVT_1"/>
    <property type="match status" value="1"/>
</dbReference>
<proteinExistence type="predicted"/>
<gene>
    <name evidence="4" type="ORF">Tci_059487</name>
</gene>
<feature type="region of interest" description="Disordered" evidence="2">
    <location>
        <begin position="421"/>
        <end position="462"/>
    </location>
</feature>
<accession>A0A6L2NQ50</accession>
<dbReference type="AlphaFoldDB" id="A0A6L2NQ50"/>
<feature type="compositionally biased region" description="Low complexity" evidence="2">
    <location>
        <begin position="171"/>
        <end position="188"/>
    </location>
</feature>
<dbReference type="InterPro" id="IPR036875">
    <property type="entry name" value="Znf_CCHC_sf"/>
</dbReference>
<dbReference type="SUPFAM" id="SSF56672">
    <property type="entry name" value="DNA/RNA polymerases"/>
    <property type="match status" value="1"/>
</dbReference>
<feature type="domain" description="CCHC-type" evidence="3">
    <location>
        <begin position="612"/>
        <end position="626"/>
    </location>
</feature>
<sequence length="1044" mass="117073">MAIFVISFSSDLSEESVGTSTGLIILFGTIPTTILDTTPYVILPFTHIDTVLTPTSPDYSPMSDTEFDPSKDPSSDHIPPLPATLPFLSSTDDSLDIDIPDTPPSPTYVMILASGQPIPHGRLYRYHPDGPVHMMIARKRVEPLPTHRLAVRYSFDYSSSDHFYSDDSLRDSSSTSSSSSSLKTLSDPSSDDSPDSSSDHSLPTPSLGIRPSHHLCSLVPSVPRLSDAITDRPSHSSSSFAIPSRKRCRSPAASVLLSSQDSFEPYVPREAGLGVDVEDKSSKPSRFRKTDVEVDDDVERSDGLDIYPEIQAKIDECVDYVDALRARRIDARFVVEAVDRDEVKTGAKGLVEVRVDRVTHPVIADDIPEPAQEGVVEVMYETLGGMVQRFHDHTVEIPVHRVQAIEKEALRAHDAAKNLESLMEDRGEQEEVNGNGGNRNRENGNGRNRNRGKGNGGANGNDFLKCQPLNFNGMERVVRLTRWFEKMETVFHISKCPEKERLGFRAYAMKWTELIKLMTKNGPNKEDNVGRFVGGLPDNIQGNVIVVGPTKLQDTISIANKLMDQKLKGYAKSDENKRSTYTAGNNEKKEYVGSLPHCNKCKLHHAGPCTVRCGNCKRVGHITRDCTTVVTPNTQRSLVGNQPGIVCYKCGRPGHFRKDFLKLRNQNRGNKTRNKNRNKTVNQTGGNEATTKAYAIGGGGANPNSNFVTGLLGHPFDIDLMPVELGSFNVIIDMDWLAKYDAVIVCDEKVVRIPYRDEVLLIRGNDCDCGSKSKLNIISCMKTQKYIEKGCQVYLAQVTSKKTEDKSEEKRLKDVPIVRGFPKVFSEDFPGLPPAQQVEFQIDLVLSVAPVARASYRLAPAEMQELSTQWQELSDRGFIRPISSPWGALNQYPLLRIDDLFDQLQGSSVYFKIDLRSGYHQLRVYEEDIPKTAFKTSYGHYEFQVMPFRLTNAPIVFMDLMNRVCKSYLDRFVIVFVDDILIHSKSRKEHEGHVRLILKLLKKEELYAKFWKCEFWLSKVQFLRHVIDREGIHVDPAKIDSIKD</sequence>
<feature type="region of interest" description="Disordered" evidence="2">
    <location>
        <begin position="57"/>
        <end position="83"/>
    </location>
</feature>
<dbReference type="Gene3D" id="4.10.60.10">
    <property type="entry name" value="Zinc finger, CCHC-type"/>
    <property type="match status" value="1"/>
</dbReference>
<dbReference type="Gene3D" id="3.10.10.10">
    <property type="entry name" value="HIV Type 1 Reverse Transcriptase, subunit A, domain 1"/>
    <property type="match status" value="2"/>
</dbReference>
<evidence type="ECO:0000256" key="2">
    <source>
        <dbReference type="SAM" id="MobiDB-lite"/>
    </source>
</evidence>
<reference evidence="4" key="1">
    <citation type="journal article" date="2019" name="Sci. Rep.">
        <title>Draft genome of Tanacetum cinerariifolium, the natural source of mosquito coil.</title>
        <authorList>
            <person name="Yamashiro T."/>
            <person name="Shiraishi A."/>
            <person name="Satake H."/>
            <person name="Nakayama K."/>
        </authorList>
    </citation>
    <scope>NUCLEOTIDE SEQUENCE</scope>
</reference>
<dbReference type="GO" id="GO:0008270">
    <property type="term" value="F:zinc ion binding"/>
    <property type="evidence" value="ECO:0007669"/>
    <property type="project" value="UniProtKB-KW"/>
</dbReference>
<dbReference type="CDD" id="cd01647">
    <property type="entry name" value="RT_LTR"/>
    <property type="match status" value="1"/>
</dbReference>
<dbReference type="Gene3D" id="3.30.70.270">
    <property type="match status" value="1"/>
</dbReference>
<dbReference type="SMART" id="SM00343">
    <property type="entry name" value="ZnF_C2HC"/>
    <property type="match status" value="2"/>
</dbReference>
<feature type="domain" description="CCHC-type" evidence="3">
    <location>
        <begin position="647"/>
        <end position="659"/>
    </location>
</feature>
<keyword evidence="1" id="KW-0862">Zinc</keyword>
<dbReference type="InterPro" id="IPR000477">
    <property type="entry name" value="RT_dom"/>
</dbReference>
<dbReference type="InterPro" id="IPR001878">
    <property type="entry name" value="Znf_CCHC"/>
</dbReference>
<feature type="region of interest" description="Disordered" evidence="2">
    <location>
        <begin position="165"/>
        <end position="209"/>
    </location>
</feature>
<organism evidence="4">
    <name type="scientific">Tanacetum cinerariifolium</name>
    <name type="common">Dalmatian daisy</name>
    <name type="synonym">Chrysanthemum cinerariifolium</name>
    <dbReference type="NCBI Taxonomy" id="118510"/>
    <lineage>
        <taxon>Eukaryota</taxon>
        <taxon>Viridiplantae</taxon>
        <taxon>Streptophyta</taxon>
        <taxon>Embryophyta</taxon>
        <taxon>Tracheophyta</taxon>
        <taxon>Spermatophyta</taxon>
        <taxon>Magnoliopsida</taxon>
        <taxon>eudicotyledons</taxon>
        <taxon>Gunneridae</taxon>
        <taxon>Pentapetalae</taxon>
        <taxon>asterids</taxon>
        <taxon>campanulids</taxon>
        <taxon>Asterales</taxon>
        <taxon>Asteraceae</taxon>
        <taxon>Asteroideae</taxon>
        <taxon>Anthemideae</taxon>
        <taxon>Anthemidinae</taxon>
        <taxon>Tanacetum</taxon>
    </lineage>
</organism>
<dbReference type="PANTHER" id="PTHR24559:SF427">
    <property type="entry name" value="RNA-DIRECTED DNA POLYMERASE"/>
    <property type="match status" value="1"/>
</dbReference>
<feature type="compositionally biased region" description="Low complexity" evidence="2">
    <location>
        <begin position="195"/>
        <end position="207"/>
    </location>
</feature>
<protein>
    <recommendedName>
        <fullName evidence="3">CCHC-type domain-containing protein</fullName>
    </recommendedName>
</protein>
<comment type="caution">
    <text evidence="4">The sequence shown here is derived from an EMBL/GenBank/DDBJ whole genome shotgun (WGS) entry which is preliminary data.</text>
</comment>
<dbReference type="SUPFAM" id="SSF57756">
    <property type="entry name" value="Retrovirus zinc finger-like domains"/>
    <property type="match status" value="1"/>
</dbReference>
<feature type="region of interest" description="Disordered" evidence="2">
    <location>
        <begin position="666"/>
        <end position="685"/>
    </location>
</feature>
<dbReference type="Pfam" id="PF00098">
    <property type="entry name" value="zf-CCHC"/>
    <property type="match status" value="1"/>
</dbReference>
<name>A0A6L2NQ50_TANCI</name>
<keyword evidence="1" id="KW-0479">Metal-binding</keyword>
<dbReference type="Pfam" id="PF08284">
    <property type="entry name" value="RVP_2"/>
    <property type="match status" value="1"/>
</dbReference>
<dbReference type="GO" id="GO:0003676">
    <property type="term" value="F:nucleic acid binding"/>
    <property type="evidence" value="ECO:0007669"/>
    <property type="project" value="InterPro"/>
</dbReference>
<dbReference type="InterPro" id="IPR043502">
    <property type="entry name" value="DNA/RNA_pol_sf"/>
</dbReference>
<keyword evidence="1" id="KW-0863">Zinc-finger</keyword>
<dbReference type="PROSITE" id="PS50158">
    <property type="entry name" value="ZF_CCHC"/>
    <property type="match status" value="2"/>
</dbReference>
<dbReference type="InterPro" id="IPR043128">
    <property type="entry name" value="Rev_trsase/Diguanyl_cyclase"/>
</dbReference>
<dbReference type="InterPro" id="IPR053134">
    <property type="entry name" value="RNA-dir_DNA_polymerase"/>
</dbReference>
<dbReference type="PANTHER" id="PTHR24559">
    <property type="entry name" value="TRANSPOSON TY3-I GAG-POL POLYPROTEIN"/>
    <property type="match status" value="1"/>
</dbReference>
<evidence type="ECO:0000256" key="1">
    <source>
        <dbReference type="PROSITE-ProRule" id="PRU00047"/>
    </source>
</evidence>